<keyword evidence="1" id="KW-0012">Acyltransferase</keyword>
<dbReference type="InterPro" id="IPR051159">
    <property type="entry name" value="Hexapeptide_acetyltransf"/>
</dbReference>
<dbReference type="CDD" id="cd04647">
    <property type="entry name" value="LbH_MAT_like"/>
    <property type="match status" value="1"/>
</dbReference>
<dbReference type="Proteomes" id="UP000776252">
    <property type="component" value="Unassembled WGS sequence"/>
</dbReference>
<dbReference type="Pfam" id="PF14602">
    <property type="entry name" value="Hexapep_2"/>
    <property type="match status" value="1"/>
</dbReference>
<dbReference type="InterPro" id="IPR001451">
    <property type="entry name" value="Hexapep"/>
</dbReference>
<dbReference type="PANTHER" id="PTHR23416:SF78">
    <property type="entry name" value="LIPOPOLYSACCHARIDE BIOSYNTHESIS O-ACETYL TRANSFERASE WBBJ-RELATED"/>
    <property type="match status" value="1"/>
</dbReference>
<dbReference type="RefSeq" id="WP_216151431.1">
    <property type="nucleotide sequence ID" value="NZ_JAHLDV010000073.1"/>
</dbReference>
<comment type="caution">
    <text evidence="1">The sequence shown here is derived from an EMBL/GenBank/DDBJ whole genome shotgun (WGS) entry which is preliminary data.</text>
</comment>
<dbReference type="PANTHER" id="PTHR23416">
    <property type="entry name" value="SIALIC ACID SYNTHASE-RELATED"/>
    <property type="match status" value="1"/>
</dbReference>
<protein>
    <submittedName>
        <fullName evidence="1">Acyltransferase</fullName>
    </submittedName>
</protein>
<sequence>MGEPAIISNSPLSKLFYGFGSNSIILEDYKISNFSYTLVGTGTFIKDNCWLNICSYENNSAPKIVIEDGCQIGSRFTISIANKGTIEKNVIIAPNVYISDCSHNYESLGIPIMHQGITSITNEIVIGEGSWIGVNASIVGDVHIGRGCVIAANSFVTKSIPDYCIAAGSPATVIKMYDTITGKWIRTRSDTDVKKVLENRDI</sequence>
<keyword evidence="2" id="KW-1185">Reference proteome</keyword>
<evidence type="ECO:0000313" key="2">
    <source>
        <dbReference type="Proteomes" id="UP000776252"/>
    </source>
</evidence>
<organism evidence="1 2">
    <name type="scientific">Clostridium frigoris</name>
    <dbReference type="NCBI Taxonomy" id="205327"/>
    <lineage>
        <taxon>Bacteria</taxon>
        <taxon>Bacillati</taxon>
        <taxon>Bacillota</taxon>
        <taxon>Clostridia</taxon>
        <taxon>Eubacteriales</taxon>
        <taxon>Clostridiaceae</taxon>
        <taxon>Clostridium</taxon>
    </lineage>
</organism>
<accession>A0ABS6BYA8</accession>
<evidence type="ECO:0000313" key="1">
    <source>
        <dbReference type="EMBL" id="MBU3161564.1"/>
    </source>
</evidence>
<proteinExistence type="predicted"/>
<reference evidence="1 2" key="1">
    <citation type="submission" date="2021-06" db="EMBL/GenBank/DDBJ databases">
        <title>Clostridia strains as spoilage organisms.</title>
        <authorList>
            <person name="Wambui J."/>
            <person name="Stephan R."/>
            <person name="Stevens M.J.A."/>
        </authorList>
    </citation>
    <scope>NUCLEOTIDE SEQUENCE [LARGE SCALE GENOMIC DNA]</scope>
    <source>
        <strain evidence="1 2">DSM 14204</strain>
    </source>
</reference>
<gene>
    <name evidence="1" type="ORF">KPL37_17800</name>
</gene>
<dbReference type="EMBL" id="JAHLDV010000073">
    <property type="protein sequence ID" value="MBU3161564.1"/>
    <property type="molecule type" value="Genomic_DNA"/>
</dbReference>
<dbReference type="Pfam" id="PF00132">
    <property type="entry name" value="Hexapep"/>
    <property type="match status" value="1"/>
</dbReference>
<name>A0ABS6BYA8_9CLOT</name>
<dbReference type="GO" id="GO:0016746">
    <property type="term" value="F:acyltransferase activity"/>
    <property type="evidence" value="ECO:0007669"/>
    <property type="project" value="UniProtKB-KW"/>
</dbReference>
<keyword evidence="1" id="KW-0808">Transferase</keyword>